<feature type="transmembrane region" description="Helical" evidence="2">
    <location>
        <begin position="55"/>
        <end position="73"/>
    </location>
</feature>
<keyword evidence="2" id="KW-0812">Transmembrane</keyword>
<feature type="non-terminal residue" evidence="4">
    <location>
        <position position="1"/>
    </location>
</feature>
<feature type="domain" description="Cationic amino acid transporter C-terminal" evidence="3">
    <location>
        <begin position="51"/>
        <end position="101"/>
    </location>
</feature>
<dbReference type="GO" id="GO:0015171">
    <property type="term" value="F:amino acid transmembrane transporter activity"/>
    <property type="evidence" value="ECO:0007669"/>
    <property type="project" value="TreeGrafter"/>
</dbReference>
<reference evidence="4" key="1">
    <citation type="journal article" date="2019" name="Nat. Med.">
        <title>A library of human gut bacterial isolates paired with longitudinal multiomics data enables mechanistic microbiome research.</title>
        <authorList>
            <person name="Poyet M."/>
            <person name="Groussin M."/>
            <person name="Gibbons S.M."/>
            <person name="Avila-Pacheco J."/>
            <person name="Jiang X."/>
            <person name="Kearney S.M."/>
            <person name="Perrotta A.R."/>
            <person name="Berdy B."/>
            <person name="Zhao S."/>
            <person name="Lieberman T.D."/>
            <person name="Swanson P.K."/>
            <person name="Smith M."/>
            <person name="Roesemann S."/>
            <person name="Alexander J.E."/>
            <person name="Rich S.A."/>
            <person name="Livny J."/>
            <person name="Vlamakis H."/>
            <person name="Clish C."/>
            <person name="Bullock K."/>
            <person name="Deik A."/>
            <person name="Scott J."/>
            <person name="Pierce K.A."/>
            <person name="Xavier R.J."/>
            <person name="Alm E.J."/>
        </authorList>
    </citation>
    <scope>NUCLEOTIDE SEQUENCE [LARGE SCALE GENOMIC DNA]</scope>
    <source>
        <strain evidence="4">BIOML-A8</strain>
    </source>
</reference>
<dbReference type="AlphaFoldDB" id="A0A642PL09"/>
<evidence type="ECO:0000256" key="1">
    <source>
        <dbReference type="ARBA" id="ARBA00022448"/>
    </source>
</evidence>
<evidence type="ECO:0000313" key="4">
    <source>
        <dbReference type="EMBL" id="KAA5377441.1"/>
    </source>
</evidence>
<dbReference type="PANTHER" id="PTHR43243:SF4">
    <property type="entry name" value="CATIONIC AMINO ACID TRANSPORTER 4"/>
    <property type="match status" value="1"/>
</dbReference>
<dbReference type="Pfam" id="PF13906">
    <property type="entry name" value="AA_permease_C"/>
    <property type="match status" value="1"/>
</dbReference>
<feature type="transmembrane region" description="Helical" evidence="2">
    <location>
        <begin position="145"/>
        <end position="163"/>
    </location>
</feature>
<dbReference type="InterPro" id="IPR029485">
    <property type="entry name" value="CAT_C"/>
</dbReference>
<dbReference type="PANTHER" id="PTHR43243">
    <property type="entry name" value="INNER MEMBRANE TRANSPORTER YGJI-RELATED"/>
    <property type="match status" value="1"/>
</dbReference>
<gene>
    <name evidence="4" type="ORF">F2Y44_24335</name>
</gene>
<evidence type="ECO:0000259" key="3">
    <source>
        <dbReference type="Pfam" id="PF13906"/>
    </source>
</evidence>
<comment type="caution">
    <text evidence="4">The sequence shown here is derived from an EMBL/GenBank/DDBJ whole genome shotgun (WGS) entry which is preliminary data.</text>
</comment>
<proteinExistence type="predicted"/>
<dbReference type="EMBL" id="VVZE01000242">
    <property type="protein sequence ID" value="KAA5377441.1"/>
    <property type="molecule type" value="Genomic_DNA"/>
</dbReference>
<feature type="transmembrane region" description="Helical" evidence="2">
    <location>
        <begin position="27"/>
        <end position="43"/>
    </location>
</feature>
<feature type="transmembrane region" description="Helical" evidence="2">
    <location>
        <begin position="114"/>
        <end position="133"/>
    </location>
</feature>
<accession>A0A642PL09</accession>
<keyword evidence="1" id="KW-0813">Transport</keyword>
<sequence>LFMVLVGLLAAFVPARLAGEMTSIGTLMAFTLVCAAVLVVRRTMPDVPRSFKTPLVPLIPILGILTCLCMMLFLPADTWIRLVLWMLIGLDIYVGYGMKHSKLEHGGDTRHGQVALNMIGLILAVLCVITGLWHQQTVGWGENKVLLIISFVFAFTHCAYYMWRIWRK</sequence>
<evidence type="ECO:0000256" key="2">
    <source>
        <dbReference type="SAM" id="Phobius"/>
    </source>
</evidence>
<keyword evidence="2" id="KW-0472">Membrane</keyword>
<dbReference type="Gene3D" id="1.20.1740.10">
    <property type="entry name" value="Amino acid/polyamine transporter I"/>
    <property type="match status" value="1"/>
</dbReference>
<protein>
    <submittedName>
        <fullName evidence="4">Amino acid permease</fullName>
    </submittedName>
</protein>
<keyword evidence="2" id="KW-1133">Transmembrane helix</keyword>
<name>A0A642PL09_9BACT</name>
<feature type="transmembrane region" description="Helical" evidence="2">
    <location>
        <begin position="79"/>
        <end position="98"/>
    </location>
</feature>
<organism evidence="4">
    <name type="scientific">Phocaeicola dorei</name>
    <dbReference type="NCBI Taxonomy" id="357276"/>
    <lineage>
        <taxon>Bacteria</taxon>
        <taxon>Pseudomonadati</taxon>
        <taxon>Bacteroidota</taxon>
        <taxon>Bacteroidia</taxon>
        <taxon>Bacteroidales</taxon>
        <taxon>Bacteroidaceae</taxon>
        <taxon>Phocaeicola</taxon>
    </lineage>
</organism>
<dbReference type="RefSeq" id="WP_317132791.1">
    <property type="nucleotide sequence ID" value="NZ_VVZE01000242.1"/>
</dbReference>